<keyword evidence="2" id="KW-1185">Reference proteome</keyword>
<comment type="caution">
    <text evidence="1">The sequence shown here is derived from an EMBL/GenBank/DDBJ whole genome shotgun (WGS) entry which is preliminary data.</text>
</comment>
<evidence type="ECO:0000313" key="1">
    <source>
        <dbReference type="EMBL" id="MDT9600444.1"/>
    </source>
</evidence>
<gene>
    <name evidence="1" type="ORF">RQX22_15905</name>
</gene>
<evidence type="ECO:0000313" key="2">
    <source>
        <dbReference type="Proteomes" id="UP001259572"/>
    </source>
</evidence>
<dbReference type="EMBL" id="JAVUPU010000009">
    <property type="protein sequence ID" value="MDT9600444.1"/>
    <property type="molecule type" value="Genomic_DNA"/>
</dbReference>
<reference evidence="1 2" key="1">
    <citation type="submission" date="2023-05" db="EMBL/GenBank/DDBJ databases">
        <authorList>
            <person name="Guo Y."/>
        </authorList>
    </citation>
    <scope>NUCLEOTIDE SEQUENCE [LARGE SCALE GENOMIC DNA]</scope>
    <source>
        <strain evidence="1 2">GR2756</strain>
    </source>
</reference>
<proteinExistence type="predicted"/>
<organism evidence="1 2">
    <name type="scientific">Sphingosinicella rhizophila</name>
    <dbReference type="NCBI Taxonomy" id="3050082"/>
    <lineage>
        <taxon>Bacteria</taxon>
        <taxon>Pseudomonadati</taxon>
        <taxon>Pseudomonadota</taxon>
        <taxon>Alphaproteobacteria</taxon>
        <taxon>Sphingomonadales</taxon>
        <taxon>Sphingosinicellaceae</taxon>
        <taxon>Sphingosinicella</taxon>
    </lineage>
</organism>
<protein>
    <submittedName>
        <fullName evidence="1">YdbH domain-containing protein</fullName>
    </submittedName>
</protein>
<sequence>MKRLIAFGFGVLFLILFSVVWTLRRPIATDFIDRELARRGVQASYELKRIGFRTQRLENLVIGDPKRPDLTARWVEVELSWGLRAPKVGLIRARGVRLMGRMAKGKLSFGQIDRLLPPPSGLPFRLPDQNVDIADATLSLDVPAGRIGVAIEGKGNLANGFRGEMAAASRRLALDTCLLSRPAVSWNIAISDLRPHLQGPAQAASLACGDDLALERPQIRVDATLAEALDAWRGKAFVTLETLRFGTNNLARVGGSLSFDGNMKRTLGTVEMASSEGRLGDFDAARIMIDGRYAASPAQGSLSLLADARGRGMSGGRSVVGPLVAALSSVSGTPVGPIADALAGSVTKAFRRFDIGGSLRVVHRPAGGAVRLEEVEARSRSGVRLAVSGGEGISFYWPKGLIQVDGGVALSGGGLPSARFDLNQARGGGAISGVGRVSPFTARGARLALGEIRFTASSGGATLLRTVASMDGPIGDGRITGLVVPVRARFGESGGFAFGEDCMTIAFRRLELSGLRLGATRLPVCPSGRAILWKRAGGEVQGGALIRSPRLAGRLGDSPLSLTADRFRFGLADSAFTGADIAVRLGSADAVSRLDLGTLSGRFGRDGVTGDFAGAAGKLANVPLLISQGKGDWQLRKSKLLVGGGFRIADEQQPVRFHPLATSDFRLTLIDDQIVATAGLQDPKTGTRIAIADIRHSLGTGRGKALIDVPGIAFNPSYQPEDLTPLTLGVISLVKGVLKGRGEIAWDEKGSSSSGTFGTDDMDLAAAFGPVEGLATQIHFTDLLGLVSAPGQEAKVDLVRTGLDVPDGLIRYQLLPGLRVRVEGGRWPFSGGELLLEETILDFSAPDQVKKLTFRVVGLDAASFVQMMEFSNINATGTFDGVVPMIFDKDGGRIVDGRLDARTEGGTLSYVGELSDRDLGAYGKLAFDALKSLRYNKLNMGLSGSLDGEFITTVELDGVARNPSLVTKGGGIKGMVVGRALGQLAKIPFEFNITIKGPFRSLFATARSFEDPSNLILLLLPEELEKRIGALTVQPKESETVR</sequence>
<accession>A0ABU3QAL4</accession>
<dbReference type="Proteomes" id="UP001259572">
    <property type="component" value="Unassembled WGS sequence"/>
</dbReference>
<dbReference type="InterPro" id="IPR021730">
    <property type="entry name" value="YdbH"/>
</dbReference>
<dbReference type="Pfam" id="PF11739">
    <property type="entry name" value="YdbH-like"/>
    <property type="match status" value="1"/>
</dbReference>
<name>A0ABU3QAL4_9SPHN</name>
<dbReference type="RefSeq" id="WP_315727622.1">
    <property type="nucleotide sequence ID" value="NZ_JAVUPU010000009.1"/>
</dbReference>